<gene>
    <name evidence="4" type="ORF">C0V82_22150</name>
</gene>
<keyword evidence="3" id="KW-0560">Oxidoreductase</keyword>
<proteinExistence type="inferred from homology"/>
<evidence type="ECO:0000256" key="1">
    <source>
        <dbReference type="ARBA" id="ARBA00007730"/>
    </source>
</evidence>
<dbReference type="InterPro" id="IPR011990">
    <property type="entry name" value="TPR-like_helical_dom_sf"/>
</dbReference>
<accession>A0A2K9NJ50</accession>
<dbReference type="AlphaFoldDB" id="A0A2K9NJ50"/>
<dbReference type="Proteomes" id="UP000234752">
    <property type="component" value="Plasmid unnamed1"/>
</dbReference>
<comment type="similarity">
    <text evidence="1">Belongs to the aspartyl/asparaginyl beta-hydroxylase family.</text>
</comment>
<dbReference type="KEGG" id="ncb:C0V82_22150"/>
<dbReference type="InterPro" id="IPR019734">
    <property type="entry name" value="TPR_rpt"/>
</dbReference>
<dbReference type="EMBL" id="CP025613">
    <property type="protein sequence ID" value="AUN33110.1"/>
    <property type="molecule type" value="Genomic_DNA"/>
</dbReference>
<dbReference type="PANTHER" id="PTHR46332">
    <property type="entry name" value="ASPARTATE BETA-HYDROXYLASE DOMAIN-CONTAINING PROTEIN 2"/>
    <property type="match status" value="1"/>
</dbReference>
<dbReference type="Pfam" id="PF05118">
    <property type="entry name" value="Asp_Arg_Hydrox"/>
    <property type="match status" value="1"/>
</dbReference>
<evidence type="ECO:0000313" key="5">
    <source>
        <dbReference type="Proteomes" id="UP000234752"/>
    </source>
</evidence>
<organism evidence="4 5">
    <name type="scientific">Niveispirillum cyanobacteriorum</name>
    <dbReference type="NCBI Taxonomy" id="1612173"/>
    <lineage>
        <taxon>Bacteria</taxon>
        <taxon>Pseudomonadati</taxon>
        <taxon>Pseudomonadota</taxon>
        <taxon>Alphaproteobacteria</taxon>
        <taxon>Rhodospirillales</taxon>
        <taxon>Azospirillaceae</taxon>
        <taxon>Niveispirillum</taxon>
    </lineage>
</organism>
<dbReference type="GO" id="GO:0051213">
    <property type="term" value="F:dioxygenase activity"/>
    <property type="evidence" value="ECO:0007669"/>
    <property type="project" value="UniProtKB-KW"/>
</dbReference>
<dbReference type="PROSITE" id="PS50005">
    <property type="entry name" value="TPR"/>
    <property type="match status" value="1"/>
</dbReference>
<dbReference type="Gene3D" id="1.25.40.10">
    <property type="entry name" value="Tetratricopeptide repeat domain"/>
    <property type="match status" value="1"/>
</dbReference>
<dbReference type="SUPFAM" id="SSF48452">
    <property type="entry name" value="TPR-like"/>
    <property type="match status" value="1"/>
</dbReference>
<dbReference type="RefSeq" id="WP_102114631.1">
    <property type="nucleotide sequence ID" value="NZ_BMGN01000019.1"/>
</dbReference>
<dbReference type="Pfam" id="PF13432">
    <property type="entry name" value="TPR_16"/>
    <property type="match status" value="2"/>
</dbReference>
<keyword evidence="2" id="KW-0223">Dioxygenase</keyword>
<evidence type="ECO:0000256" key="3">
    <source>
        <dbReference type="ARBA" id="ARBA00023002"/>
    </source>
</evidence>
<keyword evidence="5" id="KW-1185">Reference proteome</keyword>
<dbReference type="PANTHER" id="PTHR46332:SF5">
    <property type="entry name" value="ASPARTATE BETA-HYDROXYLASE DOMAIN CONTAINING 2"/>
    <property type="match status" value="1"/>
</dbReference>
<dbReference type="Gene3D" id="2.60.120.330">
    <property type="entry name" value="B-lactam Antibiotic, Isopenicillin N Synthase, Chain"/>
    <property type="match status" value="1"/>
</dbReference>
<protein>
    <submittedName>
        <fullName evidence="4">Uncharacterized protein</fullName>
    </submittedName>
</protein>
<evidence type="ECO:0000256" key="2">
    <source>
        <dbReference type="ARBA" id="ARBA00022964"/>
    </source>
</evidence>
<dbReference type="InterPro" id="IPR051821">
    <property type="entry name" value="Asp/Asn_beta-hydroxylase"/>
</dbReference>
<name>A0A2K9NJ50_9PROT</name>
<dbReference type="InterPro" id="IPR027443">
    <property type="entry name" value="IPNS-like_sf"/>
</dbReference>
<dbReference type="InterPro" id="IPR007803">
    <property type="entry name" value="Asp/Arg/Pro-Hydrxlase"/>
</dbReference>
<keyword evidence="4" id="KW-0614">Plasmid</keyword>
<dbReference type="GO" id="GO:0016020">
    <property type="term" value="C:membrane"/>
    <property type="evidence" value="ECO:0007669"/>
    <property type="project" value="TreeGrafter"/>
</dbReference>
<geneLocation type="plasmid" evidence="4 5">
    <name>unnamed1</name>
</geneLocation>
<dbReference type="OrthoDB" id="21665at2"/>
<reference evidence="4 5" key="1">
    <citation type="submission" date="2017-12" db="EMBL/GenBank/DDBJ databases">
        <title>Genomes of bacteria within cyanobacterial aggregates.</title>
        <authorList>
            <person name="Cai H."/>
        </authorList>
    </citation>
    <scope>NUCLEOTIDE SEQUENCE [LARGE SCALE GENOMIC DNA]</scope>
    <source>
        <strain evidence="4 5">TH16</strain>
        <plasmid evidence="4 5">unnamed1</plasmid>
    </source>
</reference>
<evidence type="ECO:0000313" key="4">
    <source>
        <dbReference type="EMBL" id="AUN33110.1"/>
    </source>
</evidence>
<dbReference type="SUPFAM" id="SSF51197">
    <property type="entry name" value="Clavaminate synthase-like"/>
    <property type="match status" value="1"/>
</dbReference>
<sequence>MAVAELTAQDTSLTAMRLMASGRMRDAREMLEAALRRFPGDISLWLNLAVSHRAGGDLTSTLATLDSALRVDPRNFLALLMRASVLEAQGQQRQAAQAYGVALTQYSPHGHYDEPTRRAVARAQQIHEAYLRELEGSLRGSVAELSSPRGPAETRRIDQMIDHLVGRRKVYTQKPTHFHLPGLPSIEFFEREEFPWLQRLEGATRDIQRELAGLLADPDQSGSVPYVQYPDWAPLDQWKPLNHSPRWSAFHLLEKGLPVPANADRCPVTMSVLADMPQPRVPQRSPVAMFSLLKPRTRIPPHHGVANTRLVVHLPLVVPDNCGFRVGNETREWKVGQAWVFDDTIEHEAWNDSDELRVVLIFDIWHPYLTEVEREAYARIMTSMDAVTGTVADGGI</sequence>